<keyword evidence="2" id="KW-0547">Nucleotide-binding</keyword>
<dbReference type="InterPro" id="IPR003593">
    <property type="entry name" value="AAA+_ATPase"/>
</dbReference>
<accession>A0A4Q9KC48</accession>
<dbReference type="InterPro" id="IPR050221">
    <property type="entry name" value="26S_Proteasome_ATPase"/>
</dbReference>
<dbReference type="SUPFAM" id="SSF52540">
    <property type="entry name" value="P-loop containing nucleoside triphosphate hydrolases"/>
    <property type="match status" value="1"/>
</dbReference>
<protein>
    <submittedName>
        <fullName evidence="5">ATP-binding protein</fullName>
    </submittedName>
</protein>
<dbReference type="GO" id="GO:0005524">
    <property type="term" value="F:ATP binding"/>
    <property type="evidence" value="ECO:0007669"/>
    <property type="project" value="UniProtKB-KW"/>
</dbReference>
<keyword evidence="6" id="KW-1185">Reference proteome</keyword>
<reference evidence="5 6" key="1">
    <citation type="submission" date="2019-01" db="EMBL/GenBank/DDBJ databases">
        <title>Lactibacter flavus gen. nov., sp. nov., a novel bacterium of the family Propionibacteriaceae isolated from raw milk and dairy products.</title>
        <authorList>
            <person name="Huptas C."/>
            <person name="Wenning M."/>
            <person name="Breitenwieser F."/>
            <person name="Doll E."/>
            <person name="Von Neubeck M."/>
            <person name="Busse H.-J."/>
            <person name="Scherer S."/>
        </authorList>
    </citation>
    <scope>NUCLEOTIDE SEQUENCE [LARGE SCALE GENOMIC DNA]</scope>
    <source>
        <strain evidence="5 6">KCTC 33808</strain>
    </source>
</reference>
<evidence type="ECO:0000256" key="1">
    <source>
        <dbReference type="ARBA" id="ARBA00006914"/>
    </source>
</evidence>
<comment type="caution">
    <text evidence="5">The sequence shown here is derived from an EMBL/GenBank/DDBJ whole genome shotgun (WGS) entry which is preliminary data.</text>
</comment>
<dbReference type="CDD" id="cd19481">
    <property type="entry name" value="RecA-like_protease"/>
    <property type="match status" value="1"/>
</dbReference>
<dbReference type="OrthoDB" id="9802352at2"/>
<keyword evidence="3 5" id="KW-0067">ATP-binding</keyword>
<proteinExistence type="inferred from homology"/>
<dbReference type="Pfam" id="PF00004">
    <property type="entry name" value="AAA"/>
    <property type="match status" value="1"/>
</dbReference>
<dbReference type="PANTHER" id="PTHR23073">
    <property type="entry name" value="26S PROTEASOME REGULATORY SUBUNIT"/>
    <property type="match status" value="1"/>
</dbReference>
<gene>
    <name evidence="5" type="ORF">ET989_13960</name>
</gene>
<dbReference type="SMART" id="SM00382">
    <property type="entry name" value="AAA"/>
    <property type="match status" value="1"/>
</dbReference>
<feature type="domain" description="AAA+ ATPase" evidence="4">
    <location>
        <begin position="455"/>
        <end position="587"/>
    </location>
</feature>
<dbReference type="GO" id="GO:0016887">
    <property type="term" value="F:ATP hydrolysis activity"/>
    <property type="evidence" value="ECO:0007669"/>
    <property type="project" value="InterPro"/>
</dbReference>
<dbReference type="RefSeq" id="WP_131170034.1">
    <property type="nucleotide sequence ID" value="NZ_SDMQ01000020.1"/>
</dbReference>
<dbReference type="AlphaFoldDB" id="A0A4Q9KC48"/>
<dbReference type="Proteomes" id="UP000292373">
    <property type="component" value="Unassembled WGS sequence"/>
</dbReference>
<dbReference type="InterPro" id="IPR027417">
    <property type="entry name" value="P-loop_NTPase"/>
</dbReference>
<sequence length="666" mass="72261">MTSITDTATPTNYSAQHAELVRAVVLARVLQRLGPDDDPDRFAGREWLAAYDDELRRWVPEDSNAGDVVLWWQRQLDEFSGMLGIPSGWAELDPTEALVVSAAGLVEDDLRFGSLFAAWQAPVAGRRPCVGLLRWLIASHTDERELALCCLRLARRGILDVLDVTEPRAEWVVRVPVPVWEVLQSGRVSAESLPDGLVLMDADEAPDLEDVWVAEDLATVRADLPDLLLADRLSAVVLRGATRSGRRTLAAAAAARNGWDTLVCDHATAGPDVWRTFGALAALAPVLPLVRCSPRPDETLDLAPLPGVHRVVAISCGPSGGLTGPLLDNPAVIELGHCPADGRYELWRRAGLGRVTGDEVAKVSESFLVTPGNVVAAAGLLDAAATERPPIRLDAVRDAVSQLRRRQLEPLAVRLPPAGGIDPVLTDAAEHELETLLLHCRHRERLAEASASGDRGVRALFSGPSGTGKTLAARHLAGRLGLDAYRVSLAGVVNKYIGETEKNLERVLSAAEELGVVLLLDEGDSLMARRTDVGDANDRYANLETNYLLQRLEAFAGIVLITSNAASRIDQAFLRRLDVTVEFVPPTAEQRWLIWAGHLPPGHRISEPLLTEVARRCSLTGGAIRNAALHAVLLALDHDTEPDDDHLRAALRREYRRAGEHYPLGE</sequence>
<dbReference type="EMBL" id="SDMQ01000020">
    <property type="protein sequence ID" value="TBT82590.1"/>
    <property type="molecule type" value="Genomic_DNA"/>
</dbReference>
<comment type="similarity">
    <text evidence="1">Belongs to the AAA ATPase family.</text>
</comment>
<name>A0A4Q9KC48_9ACTN</name>
<dbReference type="Gene3D" id="3.40.50.300">
    <property type="entry name" value="P-loop containing nucleotide triphosphate hydrolases"/>
    <property type="match status" value="1"/>
</dbReference>
<evidence type="ECO:0000313" key="6">
    <source>
        <dbReference type="Proteomes" id="UP000292373"/>
    </source>
</evidence>
<dbReference type="InterPro" id="IPR003959">
    <property type="entry name" value="ATPase_AAA_core"/>
</dbReference>
<evidence type="ECO:0000313" key="5">
    <source>
        <dbReference type="EMBL" id="TBT82590.1"/>
    </source>
</evidence>
<evidence type="ECO:0000259" key="4">
    <source>
        <dbReference type="SMART" id="SM00382"/>
    </source>
</evidence>
<evidence type="ECO:0000256" key="2">
    <source>
        <dbReference type="ARBA" id="ARBA00022741"/>
    </source>
</evidence>
<evidence type="ECO:0000256" key="3">
    <source>
        <dbReference type="ARBA" id="ARBA00022840"/>
    </source>
</evidence>
<organism evidence="5 6">
    <name type="scientific">Propioniciclava sinopodophylli</name>
    <dbReference type="NCBI Taxonomy" id="1837344"/>
    <lineage>
        <taxon>Bacteria</taxon>
        <taxon>Bacillati</taxon>
        <taxon>Actinomycetota</taxon>
        <taxon>Actinomycetes</taxon>
        <taxon>Propionibacteriales</taxon>
        <taxon>Propionibacteriaceae</taxon>
        <taxon>Propioniciclava</taxon>
    </lineage>
</organism>